<evidence type="ECO:0000256" key="4">
    <source>
        <dbReference type="ARBA" id="ARBA00020295"/>
    </source>
</evidence>
<protein>
    <recommendedName>
        <fullName evidence="4 10">4-alpha-glucanotransferase</fullName>
        <ecNumber evidence="3 10">2.4.1.25</ecNumber>
    </recommendedName>
    <alternativeName>
        <fullName evidence="8 10">Amylomaltase</fullName>
    </alternativeName>
    <alternativeName>
        <fullName evidence="9 10">Disproportionating enzyme</fullName>
    </alternativeName>
</protein>
<dbReference type="NCBIfam" id="TIGR00217">
    <property type="entry name" value="malQ"/>
    <property type="match status" value="1"/>
</dbReference>
<sequence length="768" mass="82468">MRHEETTRAASGEHGATERHGSSALPSLPEDLAELAALCGVQTVFTDAAGTERRVSPSTLVSVLGALGVPAATPSDITASILRMRDDAWRDMLPPAVVVRQGAEAHVPVHVNDGASVSCWVELEPAEPVLPHNATPWRVGPAPAVTPRRAAAAPVPRGTADDDAPAPRHLRQADVVVEPQVVDGRKIGRATFVVPDDLPLGWHTLHAESQGTTATGVLVVTPERLDAPAVIAERQTWGFLTQLYAVRSRDSWGFGDLADLADLAWLTANNARADFVAPGPLHATEPTAPITASPYLPTSRRFLSPLYIRIEDIRETAYLSAADRSLVEWAGEPVRDMSADSAPIDREAVWDAKKSALEVVFTFRRSAARQTAFDEFVLEQGRGLVDFATWCAIAEHLGGQEWPPDLMDLGSPAVSMLRGSLQDRVEFYCWLQWVADEQLRRAHRVGLEAGMRVGIVKELASGVHPEGADVWAQPGLLARGVSVGVPPSSAIGAEGRNRGLPPWHPRELARAGYAPFRDLLRTALRHCGALRVGHAEDLFRSWWIPGGTKATAGAYVTYDHEALVGILCLEAHRAGVPLIADDGLASPDEREYLASRGVLGATVLFADHGGDGVLPTPSELPPRGLVTPTPPDLPPTASCLAGEHIDLAERLGILGEDAQVQRSRARARKEGVMTSLSRMGMTTFDPSERELVEGLYRYLRDTPAAMVGVSLADAVGERRTQAQLGAPVDAYPSWRVPLADGSGALVMLEDLFTSARLRSLVAVLNEEG</sequence>
<dbReference type="InterPro" id="IPR003385">
    <property type="entry name" value="Glyco_hydro_77"/>
</dbReference>
<dbReference type="Proteomes" id="UP001501094">
    <property type="component" value="Unassembled WGS sequence"/>
</dbReference>
<reference evidence="13 14" key="1">
    <citation type="journal article" date="2019" name="Int. J. Syst. Evol. Microbiol.">
        <title>The Global Catalogue of Microorganisms (GCM) 10K type strain sequencing project: providing services to taxonomists for standard genome sequencing and annotation.</title>
        <authorList>
            <consortium name="The Broad Institute Genomics Platform"/>
            <consortium name="The Broad Institute Genome Sequencing Center for Infectious Disease"/>
            <person name="Wu L."/>
            <person name="Ma J."/>
        </authorList>
    </citation>
    <scope>NUCLEOTIDE SEQUENCE [LARGE SCALE GENOMIC DNA]</scope>
    <source>
        <strain evidence="13 14">JCM 14326</strain>
    </source>
</reference>
<organism evidence="13 14">
    <name type="scientific">Myceligenerans crystallogenes</name>
    <dbReference type="NCBI Taxonomy" id="316335"/>
    <lineage>
        <taxon>Bacteria</taxon>
        <taxon>Bacillati</taxon>
        <taxon>Actinomycetota</taxon>
        <taxon>Actinomycetes</taxon>
        <taxon>Micrococcales</taxon>
        <taxon>Promicromonosporaceae</taxon>
        <taxon>Myceligenerans</taxon>
    </lineage>
</organism>
<dbReference type="SUPFAM" id="SSF51445">
    <property type="entry name" value="(Trans)glycosidases"/>
    <property type="match status" value="1"/>
</dbReference>
<evidence type="ECO:0000259" key="12">
    <source>
        <dbReference type="Pfam" id="PF21226"/>
    </source>
</evidence>
<dbReference type="EMBL" id="BAAANL010000001">
    <property type="protein sequence ID" value="GAA1854195.1"/>
    <property type="molecule type" value="Genomic_DNA"/>
</dbReference>
<evidence type="ECO:0000256" key="6">
    <source>
        <dbReference type="ARBA" id="ARBA00022679"/>
    </source>
</evidence>
<feature type="region of interest" description="Disordered" evidence="11">
    <location>
        <begin position="1"/>
        <end position="26"/>
    </location>
</feature>
<name>A0ABN2N7J5_9MICO</name>
<dbReference type="InterPro" id="IPR048458">
    <property type="entry name" value="MalQ_N"/>
</dbReference>
<evidence type="ECO:0000313" key="14">
    <source>
        <dbReference type="Proteomes" id="UP001501094"/>
    </source>
</evidence>
<evidence type="ECO:0000256" key="5">
    <source>
        <dbReference type="ARBA" id="ARBA00022676"/>
    </source>
</evidence>
<dbReference type="Pfam" id="PF02446">
    <property type="entry name" value="Glyco_hydro_77"/>
    <property type="match status" value="1"/>
</dbReference>
<comment type="caution">
    <text evidence="13">The sequence shown here is derived from an EMBL/GenBank/DDBJ whole genome shotgun (WGS) entry which is preliminary data.</text>
</comment>
<evidence type="ECO:0000256" key="11">
    <source>
        <dbReference type="SAM" id="MobiDB-lite"/>
    </source>
</evidence>
<proteinExistence type="inferred from homology"/>
<keyword evidence="6 10" id="KW-0808">Transferase</keyword>
<evidence type="ECO:0000313" key="13">
    <source>
        <dbReference type="EMBL" id="GAA1854195.1"/>
    </source>
</evidence>
<dbReference type="PANTHER" id="PTHR32438:SF5">
    <property type="entry name" value="4-ALPHA-GLUCANOTRANSFERASE DPE1, CHLOROPLASTIC_AMYLOPLASTIC"/>
    <property type="match status" value="1"/>
</dbReference>
<evidence type="ECO:0000256" key="3">
    <source>
        <dbReference type="ARBA" id="ARBA00012560"/>
    </source>
</evidence>
<accession>A0ABN2N7J5</accession>
<evidence type="ECO:0000256" key="8">
    <source>
        <dbReference type="ARBA" id="ARBA00031423"/>
    </source>
</evidence>
<dbReference type="Pfam" id="PF21226">
    <property type="entry name" value="MalQ_N"/>
    <property type="match status" value="1"/>
</dbReference>
<dbReference type="PANTHER" id="PTHR32438">
    <property type="entry name" value="4-ALPHA-GLUCANOTRANSFERASE DPE1, CHLOROPLASTIC/AMYLOPLASTIC"/>
    <property type="match status" value="1"/>
</dbReference>
<comment type="catalytic activity">
    <reaction evidence="1 10">
        <text>Transfers a segment of a (1-&gt;4)-alpha-D-glucan to a new position in an acceptor, which may be glucose or a (1-&gt;4)-alpha-D-glucan.</text>
        <dbReference type="EC" id="2.4.1.25"/>
    </reaction>
</comment>
<evidence type="ECO:0000256" key="9">
    <source>
        <dbReference type="ARBA" id="ARBA00031501"/>
    </source>
</evidence>
<dbReference type="Gene3D" id="3.20.20.80">
    <property type="entry name" value="Glycosidases"/>
    <property type="match status" value="1"/>
</dbReference>
<comment type="similarity">
    <text evidence="2 10">Belongs to the disproportionating enzyme family.</text>
</comment>
<keyword evidence="14" id="KW-1185">Reference proteome</keyword>
<dbReference type="InterPro" id="IPR017853">
    <property type="entry name" value="GH"/>
</dbReference>
<keyword evidence="7 10" id="KW-0119">Carbohydrate metabolism</keyword>
<evidence type="ECO:0000256" key="2">
    <source>
        <dbReference type="ARBA" id="ARBA00005684"/>
    </source>
</evidence>
<feature type="domain" description="MalQ N-terminal beta-sandwich" evidence="12">
    <location>
        <begin position="93"/>
        <end position="222"/>
    </location>
</feature>
<dbReference type="EC" id="2.4.1.25" evidence="3 10"/>
<evidence type="ECO:0000256" key="10">
    <source>
        <dbReference type="RuleBase" id="RU361207"/>
    </source>
</evidence>
<keyword evidence="5 10" id="KW-0328">Glycosyltransferase</keyword>
<evidence type="ECO:0000256" key="7">
    <source>
        <dbReference type="ARBA" id="ARBA00023277"/>
    </source>
</evidence>
<evidence type="ECO:0000256" key="1">
    <source>
        <dbReference type="ARBA" id="ARBA00000439"/>
    </source>
</evidence>
<dbReference type="RefSeq" id="WP_344099864.1">
    <property type="nucleotide sequence ID" value="NZ_BAAANL010000001.1"/>
</dbReference>
<gene>
    <name evidence="13" type="primary">malQ</name>
    <name evidence="13" type="ORF">GCM10009751_08720</name>
</gene>